<keyword evidence="3 5" id="KW-0819">tRNA processing</keyword>
<dbReference type="Proteomes" id="UP000441399">
    <property type="component" value="Unassembled WGS sequence"/>
</dbReference>
<dbReference type="NCBIfam" id="TIGR00431">
    <property type="entry name" value="TruB"/>
    <property type="match status" value="1"/>
</dbReference>
<dbReference type="CDD" id="cd02573">
    <property type="entry name" value="PseudoU_synth_EcTruB"/>
    <property type="match status" value="1"/>
</dbReference>
<dbReference type="Pfam" id="PF09157">
    <property type="entry name" value="TruB-C_2"/>
    <property type="match status" value="1"/>
</dbReference>
<dbReference type="GO" id="GO:1990481">
    <property type="term" value="P:mRNA pseudouridine synthesis"/>
    <property type="evidence" value="ECO:0007669"/>
    <property type="project" value="TreeGrafter"/>
</dbReference>
<evidence type="ECO:0000256" key="1">
    <source>
        <dbReference type="ARBA" id="ARBA00000385"/>
    </source>
</evidence>
<evidence type="ECO:0000256" key="2">
    <source>
        <dbReference type="ARBA" id="ARBA00005642"/>
    </source>
</evidence>
<dbReference type="InterPro" id="IPR032819">
    <property type="entry name" value="TruB_C"/>
</dbReference>
<dbReference type="FunFam" id="3.30.2350.10:FF:000011">
    <property type="entry name" value="tRNA pseudouridine synthase B"/>
    <property type="match status" value="1"/>
</dbReference>
<keyword evidence="4 5" id="KW-0413">Isomerase</keyword>
<dbReference type="InterPro" id="IPR014780">
    <property type="entry name" value="tRNA_psdUridine_synth_TruB"/>
</dbReference>
<dbReference type="Pfam" id="PF16198">
    <property type="entry name" value="TruB_C_2"/>
    <property type="match status" value="1"/>
</dbReference>
<dbReference type="CDD" id="cd21152">
    <property type="entry name" value="PUA_TruB_bacterial"/>
    <property type="match status" value="1"/>
</dbReference>
<sequence length="311" mass="34038">MARRKKGRLVDGLLLLNKPKGGSSNGALQTVKRLYFAQKAGHTGNLDPMATGVLPICFGEATKFSQYHLDADKAYTATLRFGEVTETGDVEGSILQSVDASAVTEADVALAIESFRGEITQVPPMYSALKVNGQPLYKLARQGIEVERKERQVTIYELTLLAFRENGAHPEADISVRCSKGTYIRTLAEDIGTMLNVGAHLIALERTQAGPFHLQDCINIEDLESLKENEDFEAMDNLLLPAEQAVNHFPLVEVEETAGYYIRLGQAVLVPKAPTEGLVRIRTEQGEFLGIGKILDDGRVTPRRLIASDGQ</sequence>
<organism evidence="9 10">
    <name type="scientific">BD1-7 clade bacterium</name>
    <dbReference type="NCBI Taxonomy" id="2029982"/>
    <lineage>
        <taxon>Bacteria</taxon>
        <taxon>Pseudomonadati</taxon>
        <taxon>Pseudomonadota</taxon>
        <taxon>Gammaproteobacteria</taxon>
        <taxon>Cellvibrionales</taxon>
        <taxon>Spongiibacteraceae</taxon>
        <taxon>BD1-7 clade</taxon>
    </lineage>
</organism>
<dbReference type="SUPFAM" id="SSF88697">
    <property type="entry name" value="PUA domain-like"/>
    <property type="match status" value="1"/>
</dbReference>
<feature type="domain" description="Pseudouridine synthase II N-terminal" evidence="6">
    <location>
        <begin position="32"/>
        <end position="184"/>
    </location>
</feature>
<reference evidence="9 10" key="1">
    <citation type="submission" date="2019-11" db="EMBL/GenBank/DDBJ databases">
        <authorList>
            <person name="Holert J."/>
        </authorList>
    </citation>
    <scope>NUCLEOTIDE SEQUENCE [LARGE SCALE GENOMIC DNA]</scope>
    <source>
        <strain evidence="9">SB11_3</strain>
    </source>
</reference>
<dbReference type="SUPFAM" id="SSF55120">
    <property type="entry name" value="Pseudouridine synthase"/>
    <property type="match status" value="1"/>
</dbReference>
<dbReference type="PANTHER" id="PTHR13767:SF2">
    <property type="entry name" value="PSEUDOURIDYLATE SYNTHASE TRUB1"/>
    <property type="match status" value="1"/>
</dbReference>
<dbReference type="InterPro" id="IPR036974">
    <property type="entry name" value="PUA_sf"/>
</dbReference>
<feature type="domain" description="tRNA pseudouridine synthase II TruB subfamily 1 C-terminal" evidence="7">
    <location>
        <begin position="250"/>
        <end position="306"/>
    </location>
</feature>
<dbReference type="Gene3D" id="3.30.2350.10">
    <property type="entry name" value="Pseudouridine synthase"/>
    <property type="match status" value="1"/>
</dbReference>
<dbReference type="EMBL" id="CACSIO010000001">
    <property type="protein sequence ID" value="CAA0080658.1"/>
    <property type="molecule type" value="Genomic_DNA"/>
</dbReference>
<dbReference type="OrthoDB" id="9802309at2"/>
<dbReference type="GO" id="GO:0003723">
    <property type="term" value="F:RNA binding"/>
    <property type="evidence" value="ECO:0007669"/>
    <property type="project" value="InterPro"/>
</dbReference>
<dbReference type="PANTHER" id="PTHR13767">
    <property type="entry name" value="TRNA-PSEUDOURIDINE SYNTHASE"/>
    <property type="match status" value="1"/>
</dbReference>
<evidence type="ECO:0000259" key="8">
    <source>
        <dbReference type="Pfam" id="PF16198"/>
    </source>
</evidence>
<evidence type="ECO:0000256" key="4">
    <source>
        <dbReference type="ARBA" id="ARBA00023235"/>
    </source>
</evidence>
<dbReference type="FunFam" id="2.30.130.10:FF:000012">
    <property type="entry name" value="tRNA pseudouridine synthase B"/>
    <property type="match status" value="1"/>
</dbReference>
<dbReference type="Gene3D" id="2.30.130.10">
    <property type="entry name" value="PUA domain"/>
    <property type="match status" value="1"/>
</dbReference>
<dbReference type="GO" id="GO:0031119">
    <property type="term" value="P:tRNA pseudouridine synthesis"/>
    <property type="evidence" value="ECO:0007669"/>
    <property type="project" value="UniProtKB-UniRule"/>
</dbReference>
<accession>A0A5S9MUW2</accession>
<keyword evidence="10" id="KW-1185">Reference proteome</keyword>
<name>A0A5S9MUW2_9GAMM</name>
<evidence type="ECO:0000256" key="5">
    <source>
        <dbReference type="HAMAP-Rule" id="MF_01080"/>
    </source>
</evidence>
<evidence type="ECO:0000313" key="9">
    <source>
        <dbReference type="EMBL" id="CAA0080658.1"/>
    </source>
</evidence>
<dbReference type="AlphaFoldDB" id="A0A5S9MUW2"/>
<comment type="function">
    <text evidence="5">Responsible for synthesis of pseudouridine from uracil-55 in the psi GC loop of transfer RNAs.</text>
</comment>
<evidence type="ECO:0000259" key="7">
    <source>
        <dbReference type="Pfam" id="PF09157"/>
    </source>
</evidence>
<dbReference type="InterPro" id="IPR015240">
    <property type="entry name" value="tRNA_sdUridine_synth_fam1_C"/>
</dbReference>
<dbReference type="HAMAP" id="MF_01080">
    <property type="entry name" value="TruB_bact"/>
    <property type="match status" value="1"/>
</dbReference>
<proteinExistence type="inferred from homology"/>
<protein>
    <recommendedName>
        <fullName evidence="5">tRNA pseudouridine synthase B</fullName>
        <ecNumber evidence="5">5.4.99.25</ecNumber>
    </recommendedName>
    <alternativeName>
        <fullName evidence="5">tRNA pseudouridine(55) synthase</fullName>
        <shortName evidence="5">Psi55 synthase</shortName>
    </alternativeName>
    <alternativeName>
        <fullName evidence="5">tRNA pseudouridylate synthase</fullName>
    </alternativeName>
    <alternativeName>
        <fullName evidence="5">tRNA-uridine isomerase</fullName>
    </alternativeName>
</protein>
<feature type="active site" description="Nucleophile" evidence="5">
    <location>
        <position position="47"/>
    </location>
</feature>
<dbReference type="GO" id="GO:0160148">
    <property type="term" value="F:tRNA pseudouridine(55) synthase activity"/>
    <property type="evidence" value="ECO:0007669"/>
    <property type="project" value="UniProtKB-EC"/>
</dbReference>
<comment type="similarity">
    <text evidence="2 5">Belongs to the pseudouridine synthase TruB family. Type 1 subfamily.</text>
</comment>
<dbReference type="InterPro" id="IPR002501">
    <property type="entry name" value="PsdUridine_synth_N"/>
</dbReference>
<evidence type="ECO:0000313" key="10">
    <source>
        <dbReference type="Proteomes" id="UP000441399"/>
    </source>
</evidence>
<comment type="catalytic activity">
    <reaction evidence="1 5">
        <text>uridine(55) in tRNA = pseudouridine(55) in tRNA</text>
        <dbReference type="Rhea" id="RHEA:42532"/>
        <dbReference type="Rhea" id="RHEA-COMP:10101"/>
        <dbReference type="Rhea" id="RHEA-COMP:10102"/>
        <dbReference type="ChEBI" id="CHEBI:65314"/>
        <dbReference type="ChEBI" id="CHEBI:65315"/>
        <dbReference type="EC" id="5.4.99.25"/>
    </reaction>
</comment>
<gene>
    <name evidence="5 9" type="primary">truB</name>
    <name evidence="9" type="ORF">OPDIPICF_00226</name>
</gene>
<dbReference type="InterPro" id="IPR020103">
    <property type="entry name" value="PsdUridine_synth_cat_dom_sf"/>
</dbReference>
<evidence type="ECO:0000259" key="6">
    <source>
        <dbReference type="Pfam" id="PF01509"/>
    </source>
</evidence>
<dbReference type="Pfam" id="PF01509">
    <property type="entry name" value="TruB_N"/>
    <property type="match status" value="1"/>
</dbReference>
<dbReference type="EC" id="5.4.99.25" evidence="5"/>
<feature type="domain" description="tRNA pseudouridylate synthase B C-terminal" evidence="8">
    <location>
        <begin position="185"/>
        <end position="246"/>
    </location>
</feature>
<dbReference type="InterPro" id="IPR015947">
    <property type="entry name" value="PUA-like_sf"/>
</dbReference>
<evidence type="ECO:0000256" key="3">
    <source>
        <dbReference type="ARBA" id="ARBA00022694"/>
    </source>
</evidence>